<accession>A0A2P2C3U6</accession>
<protein>
    <recommendedName>
        <fullName evidence="2">GntR C-terminal domain-containing protein</fullName>
    </recommendedName>
</protein>
<organism evidence="1">
    <name type="scientific">metagenome</name>
    <dbReference type="NCBI Taxonomy" id="256318"/>
    <lineage>
        <taxon>unclassified sequences</taxon>
        <taxon>metagenomes</taxon>
    </lineage>
</organism>
<dbReference type="EMBL" id="CZKA01000030">
    <property type="protein sequence ID" value="CUR56676.1"/>
    <property type="molecule type" value="Genomic_DNA"/>
</dbReference>
<gene>
    <name evidence="1" type="ORF">NOCA2360003</name>
</gene>
<proteinExistence type="predicted"/>
<name>A0A2P2C3U6_9ZZZZ</name>
<evidence type="ECO:0000313" key="1">
    <source>
        <dbReference type="EMBL" id="CUR56676.1"/>
    </source>
</evidence>
<dbReference type="AlphaFoldDB" id="A0A2P2C3U6"/>
<evidence type="ECO:0008006" key="2">
    <source>
        <dbReference type="Google" id="ProtNLM"/>
    </source>
</evidence>
<reference evidence="1" key="1">
    <citation type="submission" date="2015-08" db="EMBL/GenBank/DDBJ databases">
        <authorList>
            <person name="Babu N.S."/>
            <person name="Beckwith C.J."/>
            <person name="Beseler K.G."/>
            <person name="Brison A."/>
            <person name="Carone J.V."/>
            <person name="Caskin T.P."/>
            <person name="Diamond M."/>
            <person name="Durham M.E."/>
            <person name="Foxe J.M."/>
            <person name="Go M."/>
            <person name="Henderson B.A."/>
            <person name="Jones I.B."/>
            <person name="McGettigan J.A."/>
            <person name="Micheletti S.J."/>
            <person name="Nasrallah M.E."/>
            <person name="Ortiz D."/>
            <person name="Piller C.R."/>
            <person name="Privatt S.R."/>
            <person name="Schneider S.L."/>
            <person name="Sharp S."/>
            <person name="Smith T.C."/>
            <person name="Stanton J.D."/>
            <person name="Ullery H.E."/>
            <person name="Wilson R.J."/>
            <person name="Serrano M.G."/>
            <person name="Buck G."/>
            <person name="Lee V."/>
            <person name="Wang Y."/>
            <person name="Carvalho R."/>
            <person name="Voegtly L."/>
            <person name="Shi R."/>
            <person name="Duckworth R."/>
            <person name="Johnson A."/>
            <person name="Loviza R."/>
            <person name="Walstead R."/>
            <person name="Shah Z."/>
            <person name="Kiflezghi M."/>
            <person name="Wade K."/>
            <person name="Ball S.L."/>
            <person name="Bradley K.W."/>
            <person name="Asai D.J."/>
            <person name="Bowman C.A."/>
            <person name="Russell D.A."/>
            <person name="Pope W.H."/>
            <person name="Jacobs-Sera D."/>
            <person name="Hendrix R.W."/>
            <person name="Hatfull G.F."/>
        </authorList>
    </citation>
    <scope>NUCLEOTIDE SEQUENCE</scope>
</reference>
<sequence length="86" mass="9655">MARAADWTAFMIVTNEIAASALPEFVALRAWGPQSAGEALDEVVDHERAVHDYSALRLKGESENALECITVHLHRWANSSRHMIRR</sequence>